<feature type="compositionally biased region" description="Low complexity" evidence="5">
    <location>
        <begin position="113"/>
        <end position="128"/>
    </location>
</feature>
<reference evidence="6" key="1">
    <citation type="submission" date="2016-06" db="EMBL/GenBank/DDBJ databases">
        <authorList>
            <person name="Cuomo C."/>
            <person name="Litvintseva A."/>
            <person name="Heitman J."/>
            <person name="Chen Y."/>
            <person name="Sun S."/>
            <person name="Springer D."/>
            <person name="Dromer F."/>
            <person name="Young S."/>
            <person name="Zeng Q."/>
            <person name="Chapman S."/>
            <person name="Gujja S."/>
            <person name="Saif S."/>
            <person name="Birren B."/>
        </authorList>
    </citation>
    <scope>NUCLEOTIDE SEQUENCE</scope>
    <source>
        <strain evidence="6">CBS 7841</strain>
    </source>
</reference>
<accession>A0A1E3IT78</accession>
<keyword evidence="4" id="KW-0206">Cytoskeleton</keyword>
<keyword evidence="3" id="KW-0963">Cytoplasm</keyword>
<dbReference type="KEGG" id="cdep:91085806"/>
<feature type="region of interest" description="Disordered" evidence="5">
    <location>
        <begin position="342"/>
        <end position="393"/>
    </location>
</feature>
<feature type="compositionally biased region" description="Basic and acidic residues" evidence="5">
    <location>
        <begin position="305"/>
        <end position="325"/>
    </location>
</feature>
<evidence type="ECO:0000313" key="6">
    <source>
        <dbReference type="EMBL" id="WVN86429.1"/>
    </source>
</evidence>
<feature type="region of interest" description="Disordered" evidence="5">
    <location>
        <begin position="542"/>
        <end position="601"/>
    </location>
</feature>
<dbReference type="GO" id="GO:0005856">
    <property type="term" value="C:cytoskeleton"/>
    <property type="evidence" value="ECO:0007669"/>
    <property type="project" value="UniProtKB-SubCell"/>
</dbReference>
<gene>
    <name evidence="6" type="ORF">L203_101593</name>
</gene>
<feature type="compositionally biased region" description="Basic and acidic residues" evidence="5">
    <location>
        <begin position="572"/>
        <end position="601"/>
    </location>
</feature>
<evidence type="ECO:0000256" key="1">
    <source>
        <dbReference type="ARBA" id="ARBA00004245"/>
    </source>
</evidence>
<name>A0A1E3IT78_9TREE</name>
<feature type="region of interest" description="Disordered" evidence="5">
    <location>
        <begin position="167"/>
        <end position="206"/>
    </location>
</feature>
<comment type="subcellular location">
    <subcellularLocation>
        <location evidence="1">Cytoplasm</location>
        <location evidence="1">Cytoskeleton</location>
    </subcellularLocation>
</comment>
<dbReference type="Pfam" id="PF06886">
    <property type="entry name" value="TPX2"/>
    <property type="match status" value="1"/>
</dbReference>
<feature type="compositionally biased region" description="Basic and acidic residues" evidence="5">
    <location>
        <begin position="345"/>
        <end position="359"/>
    </location>
</feature>
<feature type="region of interest" description="Disordered" evidence="5">
    <location>
        <begin position="113"/>
        <end position="144"/>
    </location>
</feature>
<reference evidence="6" key="3">
    <citation type="submission" date="2024-01" db="EMBL/GenBank/DDBJ databases">
        <authorList>
            <person name="Coelho M.A."/>
            <person name="David-Palma M."/>
            <person name="Shea T."/>
            <person name="Sun S."/>
            <person name="Cuomo C.A."/>
            <person name="Heitman J."/>
        </authorList>
    </citation>
    <scope>NUCLEOTIDE SEQUENCE</scope>
    <source>
        <strain evidence="6">CBS 7841</strain>
    </source>
</reference>
<dbReference type="AlphaFoldDB" id="A0A1E3IT78"/>
<dbReference type="InterPro" id="IPR027329">
    <property type="entry name" value="TPX2_C"/>
</dbReference>
<proteinExistence type="inferred from homology"/>
<dbReference type="VEuPathDB" id="FungiDB:L203_01040"/>
<feature type="region of interest" description="Disordered" evidence="5">
    <location>
        <begin position="305"/>
        <end position="330"/>
    </location>
</feature>
<feature type="compositionally biased region" description="Low complexity" evidence="5">
    <location>
        <begin position="189"/>
        <end position="201"/>
    </location>
</feature>
<evidence type="ECO:0000256" key="5">
    <source>
        <dbReference type="SAM" id="MobiDB-lite"/>
    </source>
</evidence>
<evidence type="ECO:0000256" key="3">
    <source>
        <dbReference type="ARBA" id="ARBA00022490"/>
    </source>
</evidence>
<dbReference type="EMBL" id="CP143785">
    <property type="protein sequence ID" value="WVN86429.1"/>
    <property type="molecule type" value="Genomic_DNA"/>
</dbReference>
<evidence type="ECO:0000256" key="2">
    <source>
        <dbReference type="ARBA" id="ARBA00005885"/>
    </source>
</evidence>
<reference evidence="6" key="2">
    <citation type="journal article" date="2022" name="Elife">
        <title>Obligate sexual reproduction of a homothallic fungus closely related to the Cryptococcus pathogenic species complex.</title>
        <authorList>
            <person name="Passer A.R."/>
            <person name="Clancey S.A."/>
            <person name="Shea T."/>
            <person name="David-Palma M."/>
            <person name="Averette A.F."/>
            <person name="Boekhout T."/>
            <person name="Porcel B.M."/>
            <person name="Nowrousian M."/>
            <person name="Cuomo C.A."/>
            <person name="Sun S."/>
            <person name="Heitman J."/>
            <person name="Coelho M.A."/>
        </authorList>
    </citation>
    <scope>NUCLEOTIDE SEQUENCE</scope>
    <source>
        <strain evidence="6">CBS 7841</strain>
    </source>
</reference>
<keyword evidence="7" id="KW-1185">Reference proteome</keyword>
<feature type="compositionally biased region" description="Basic and acidic residues" evidence="5">
    <location>
        <begin position="379"/>
        <end position="391"/>
    </location>
</feature>
<evidence type="ECO:0000313" key="7">
    <source>
        <dbReference type="Proteomes" id="UP000094043"/>
    </source>
</evidence>
<dbReference type="GeneID" id="91085806"/>
<organism evidence="6 7">
    <name type="scientific">Cryptococcus depauperatus CBS 7841</name>
    <dbReference type="NCBI Taxonomy" id="1295531"/>
    <lineage>
        <taxon>Eukaryota</taxon>
        <taxon>Fungi</taxon>
        <taxon>Dikarya</taxon>
        <taxon>Basidiomycota</taxon>
        <taxon>Agaricomycotina</taxon>
        <taxon>Tremellomycetes</taxon>
        <taxon>Tremellales</taxon>
        <taxon>Cryptococcaceae</taxon>
        <taxon>Cryptococcus</taxon>
    </lineage>
</organism>
<protein>
    <submittedName>
        <fullName evidence="6">Uncharacterized protein</fullName>
    </submittedName>
</protein>
<evidence type="ECO:0000256" key="4">
    <source>
        <dbReference type="ARBA" id="ARBA00023212"/>
    </source>
</evidence>
<dbReference type="OrthoDB" id="2575493at2759"/>
<sequence length="629" mass="69796">MPSKPPQTPWLPNSCFADQSLLVDAQPIFDDSTNDDSAWVGQSTILQDDLSSPSIISQACFDNNQEGNELGLEIFLPVLETRNEINRTTVREAEINRATRGISELSSSALSIRSDETSLTSTTSSTSSRGAQKRERTLSSFGANTVKRARISKQGSDDFFHRRLSDSNRRTSLSTALPPLHEAFPTRQTSVSLTTASSSPSAKETKLEKASNSLVFRDCLNIQSRGQDTNSSGYIRYRRRPPEDTLCNNSHKDSALSRYLAKSAVLAFRGMTLPSDSKGTENAQKEEDPIALQDYITYGERKGAYSKEMSKTDPDVIREPRRASISEKAVSSLSGFMAQAGLSEPGKEKNHESSARETPEEQSCSAFTEDTNMNSTKASKHDESQEVKPSSHEGTITLRTNALSKPVPLSQVLHSSVPPRPLPGKQDKVCKLLVARNKSARAPLRPTIVQTNQLQAATSAQALKAKNKSNHLDRPTTTSAFASAALARLPLPGKGHMVAAEPVKVREMERKQDIAEIRGVFERLAPNPRAASKNIHKAPSKIKSTHPYNFQPTVPLRGHTPGKSSALRAQKRHEFDQAVRRKMEEKERKEIEEKQKREEQEEIEYLQRRKETVIWAKPVPRMYKSGKHT</sequence>
<dbReference type="Proteomes" id="UP000094043">
    <property type="component" value="Chromosome 2"/>
</dbReference>
<feature type="compositionally biased region" description="Polar residues" evidence="5">
    <location>
        <begin position="361"/>
        <end position="377"/>
    </location>
</feature>
<dbReference type="RefSeq" id="XP_066067129.1">
    <property type="nucleotide sequence ID" value="XM_066211032.1"/>
</dbReference>
<comment type="similarity">
    <text evidence="2">Belongs to the TPX2 family.</text>
</comment>